<proteinExistence type="predicted"/>
<feature type="domain" description="DUF6598" evidence="1">
    <location>
        <begin position="10"/>
        <end position="178"/>
    </location>
</feature>
<dbReference type="HOGENOM" id="CLU_034147_2_1_1"/>
<gene>
    <name evidence="2" type="ORF">TRAES_3BF101100070CFD_c1</name>
</gene>
<sequence length="215" mass="24589">MGSKPTKEATARDDNDQMLNYVLNHSKDDPVITHKLVSPLLIEFDIRIKNGEREEDDEQLVDGAITCNDCRAWKPVKQRIKGDCGAVDISMTCVENVLEATTEVAISEVRSGFSLSLWSFIYVLDDEYEEIQLFHGAIDRPCRLGRFVVAITWGDVMVLKFRLGGEDGVERRRSFKSQLLACSSRRIKHELANIFGEGDFVQYLNVHRLICWKYE</sequence>
<evidence type="ECO:0000259" key="1">
    <source>
        <dbReference type="Pfam" id="PF20241"/>
    </source>
</evidence>
<dbReference type="AlphaFoldDB" id="A0A077S8C6"/>
<dbReference type="EMBL" id="HG670306">
    <property type="protein sequence ID" value="CDM86483.1"/>
    <property type="molecule type" value="Genomic_DNA"/>
</dbReference>
<reference evidence="2" key="1">
    <citation type="journal article" date="2014" name="Science">
        <title>Structural and functional partitioning of bread wheat chromosome 3B.</title>
        <authorList>
            <person name="Choulet F."/>
            <person name="Alberti A."/>
            <person name="Theil S."/>
            <person name="Glover N."/>
            <person name="Barbe V."/>
            <person name="Daron J."/>
            <person name="Pingault L."/>
            <person name="Sourdille P."/>
            <person name="Couloux A."/>
            <person name="Paux E."/>
            <person name="Leroy P."/>
            <person name="Mangenot S."/>
            <person name="Guilhot N."/>
            <person name="Le Gouis J."/>
            <person name="Balfourier F."/>
            <person name="Alaux M."/>
            <person name="Jamilloux V."/>
            <person name="Poulain J."/>
            <person name="Durand C."/>
            <person name="Bellec A."/>
            <person name="Gaspin C."/>
            <person name="Safar J."/>
            <person name="Dolezel J."/>
            <person name="Rogers J."/>
            <person name="Vandepoele K."/>
            <person name="Aury J.M."/>
            <person name="Mayer K."/>
            <person name="Berges H."/>
            <person name="Quesneville H."/>
            <person name="Wincker P."/>
            <person name="Feuillet C."/>
        </authorList>
    </citation>
    <scope>NUCLEOTIDE SEQUENCE</scope>
</reference>
<dbReference type="PANTHER" id="PTHR33065:SF193">
    <property type="entry name" value="DUF6598 DOMAIN-CONTAINING PROTEIN"/>
    <property type="match status" value="1"/>
</dbReference>
<organism evidence="2">
    <name type="scientific">Triticum aestivum</name>
    <name type="common">Wheat</name>
    <dbReference type="NCBI Taxonomy" id="4565"/>
    <lineage>
        <taxon>Eukaryota</taxon>
        <taxon>Viridiplantae</taxon>
        <taxon>Streptophyta</taxon>
        <taxon>Embryophyta</taxon>
        <taxon>Tracheophyta</taxon>
        <taxon>Spermatophyta</taxon>
        <taxon>Magnoliopsida</taxon>
        <taxon>Liliopsida</taxon>
        <taxon>Poales</taxon>
        <taxon>Poaceae</taxon>
        <taxon>BOP clade</taxon>
        <taxon>Pooideae</taxon>
        <taxon>Triticodae</taxon>
        <taxon>Triticeae</taxon>
        <taxon>Triticinae</taxon>
        <taxon>Triticum</taxon>
    </lineage>
</organism>
<dbReference type="Pfam" id="PF20241">
    <property type="entry name" value="DUF6598"/>
    <property type="match status" value="1"/>
</dbReference>
<accession>A0A077S8C6</accession>
<name>A0A077S8C6_WHEAT</name>
<protein>
    <recommendedName>
        <fullName evidence="1">DUF6598 domain-containing protein</fullName>
    </recommendedName>
</protein>
<dbReference type="PANTHER" id="PTHR33065">
    <property type="entry name" value="OS07G0486400 PROTEIN"/>
    <property type="match status" value="1"/>
</dbReference>
<evidence type="ECO:0000313" key="2">
    <source>
        <dbReference type="EMBL" id="CDM86483.1"/>
    </source>
</evidence>
<dbReference type="InterPro" id="IPR046533">
    <property type="entry name" value="DUF6598"/>
</dbReference>